<keyword evidence="1" id="KW-0472">Membrane</keyword>
<dbReference type="GO" id="GO:0016020">
    <property type="term" value="C:membrane"/>
    <property type="evidence" value="ECO:0007669"/>
    <property type="project" value="InterPro"/>
</dbReference>
<name>A0A1F5WZ13_9BACT</name>
<dbReference type="InterPro" id="IPR004316">
    <property type="entry name" value="SWEET_rpt"/>
</dbReference>
<reference evidence="2 3" key="1">
    <citation type="journal article" date="2016" name="Nat. Commun.">
        <title>Thousands of microbial genomes shed light on interconnected biogeochemical processes in an aquifer system.</title>
        <authorList>
            <person name="Anantharaman K."/>
            <person name="Brown C.T."/>
            <person name="Hug L.A."/>
            <person name="Sharon I."/>
            <person name="Castelle C.J."/>
            <person name="Probst A.J."/>
            <person name="Thomas B.C."/>
            <person name="Singh A."/>
            <person name="Wilkins M.J."/>
            <person name="Karaoz U."/>
            <person name="Brodie E.L."/>
            <person name="Williams K.H."/>
            <person name="Hubbard S.S."/>
            <person name="Banfield J.F."/>
        </authorList>
    </citation>
    <scope>NUCLEOTIDE SEQUENCE [LARGE SCALE GENOMIC DNA]</scope>
</reference>
<feature type="transmembrane region" description="Helical" evidence="1">
    <location>
        <begin position="72"/>
        <end position="92"/>
    </location>
</feature>
<proteinExistence type="predicted"/>
<feature type="transmembrane region" description="Helical" evidence="1">
    <location>
        <begin position="181"/>
        <end position="198"/>
    </location>
</feature>
<sequence length="202" mass="23196">MAEFENFGWNVLTLGFMGTIVFTVFEAWGLYRQKKKIWSEESGKSVSVIMVAYTAALFTVMFIYGISVKKIAIVFNGGLLALMCVPILRGLWKFKGFSKLEKRMSVVLAAAVAVMPFVPFKDWFFLTLTFGNVFSLLAQPYEIWKNKDAGAVEIRLWLVFLTSTFFWVLYAFSVNDWVMKIISPAYGVINVLVIVLWLKYRR</sequence>
<accession>A0A1F5WZ13</accession>
<keyword evidence="1" id="KW-0812">Transmembrane</keyword>
<evidence type="ECO:0000313" key="3">
    <source>
        <dbReference type="Proteomes" id="UP000178114"/>
    </source>
</evidence>
<feature type="transmembrane region" description="Helical" evidence="1">
    <location>
        <begin position="156"/>
        <end position="175"/>
    </location>
</feature>
<evidence type="ECO:0000313" key="2">
    <source>
        <dbReference type="EMBL" id="OGF80880.1"/>
    </source>
</evidence>
<comment type="caution">
    <text evidence="2">The sequence shown here is derived from an EMBL/GenBank/DDBJ whole genome shotgun (WGS) entry which is preliminary data.</text>
</comment>
<dbReference type="STRING" id="1798351.A2930_01025"/>
<protein>
    <submittedName>
        <fullName evidence="2">Uncharacterized protein</fullName>
    </submittedName>
</protein>
<dbReference type="Gene3D" id="1.20.1280.290">
    <property type="match status" value="1"/>
</dbReference>
<gene>
    <name evidence="2" type="ORF">A2930_01025</name>
</gene>
<feature type="transmembrane region" description="Helical" evidence="1">
    <location>
        <begin position="6"/>
        <end position="25"/>
    </location>
</feature>
<dbReference type="AlphaFoldDB" id="A0A1F5WZ13"/>
<dbReference type="EMBL" id="MFID01000025">
    <property type="protein sequence ID" value="OGF80880.1"/>
    <property type="molecule type" value="Genomic_DNA"/>
</dbReference>
<keyword evidence="1" id="KW-1133">Transmembrane helix</keyword>
<evidence type="ECO:0000256" key="1">
    <source>
        <dbReference type="SAM" id="Phobius"/>
    </source>
</evidence>
<dbReference type="Pfam" id="PF03083">
    <property type="entry name" value="MtN3_slv"/>
    <property type="match status" value="1"/>
</dbReference>
<dbReference type="Proteomes" id="UP000178114">
    <property type="component" value="Unassembled WGS sequence"/>
</dbReference>
<feature type="transmembrane region" description="Helical" evidence="1">
    <location>
        <begin position="46"/>
        <end position="66"/>
    </location>
</feature>
<organism evidence="2 3">
    <name type="scientific">Candidatus Giovannonibacteria bacterium RIFCSPLOWO2_01_FULL_45_34</name>
    <dbReference type="NCBI Taxonomy" id="1798351"/>
    <lineage>
        <taxon>Bacteria</taxon>
        <taxon>Candidatus Giovannoniibacteriota</taxon>
    </lineage>
</organism>